<gene>
    <name evidence="2" type="ORF">AYO21_03821</name>
</gene>
<evidence type="ECO:0000313" key="2">
    <source>
        <dbReference type="EMBL" id="OAG41818.1"/>
    </source>
</evidence>
<dbReference type="EMBL" id="LVKK01000020">
    <property type="protein sequence ID" value="OAG41818.1"/>
    <property type="molecule type" value="Genomic_DNA"/>
</dbReference>
<evidence type="ECO:0000256" key="1">
    <source>
        <dbReference type="SAM" id="MobiDB-lite"/>
    </source>
</evidence>
<dbReference type="GeneID" id="34598991"/>
<reference evidence="2 3" key="1">
    <citation type="submission" date="2016-03" db="EMBL/GenBank/DDBJ databases">
        <title>Draft genome sequence of the Fonsecaea monophora CBS 269.37.</title>
        <authorList>
            <person name="Bombassaro A."/>
            <person name="Vinicius W.A."/>
            <person name="De Hoog S."/>
            <person name="Sun J."/>
            <person name="Souza E.M."/>
            <person name="Raittz R.T."/>
            <person name="Costa F."/>
            <person name="Leao A.C."/>
            <person name="Tadra-Sfeir M.Z."/>
            <person name="Baura V."/>
            <person name="Balsanelli E."/>
            <person name="Pedrosa F.O."/>
            <person name="Moreno L.F."/>
            <person name="Steffens M.B."/>
            <person name="Xi L."/>
            <person name="Bocca A.L."/>
            <person name="Felipe M.S."/>
            <person name="Teixeira M."/>
            <person name="Telles Filho F.Q."/>
            <person name="Azevedo C.M."/>
            <person name="Gomes R."/>
            <person name="Vicente V.A."/>
        </authorList>
    </citation>
    <scope>NUCLEOTIDE SEQUENCE [LARGE SCALE GENOMIC DNA]</scope>
    <source>
        <strain evidence="2 3">CBS 269.37</strain>
    </source>
</reference>
<dbReference type="RefSeq" id="XP_022513770.1">
    <property type="nucleotide sequence ID" value="XM_022653794.1"/>
</dbReference>
<accession>A0A177FCE9</accession>
<keyword evidence="3" id="KW-1185">Reference proteome</keyword>
<dbReference type="AlphaFoldDB" id="A0A177FCE9"/>
<comment type="caution">
    <text evidence="2">The sequence shown here is derived from an EMBL/GenBank/DDBJ whole genome shotgun (WGS) entry which is preliminary data.</text>
</comment>
<proteinExistence type="predicted"/>
<sequence length="229" mass="26098">MCFSCSRRQCDLEDWALVDREPPHNTISIYPEESGRLQGAYVNGVEQEYPQERHGGYGDQSQWSPLTSPGALNRKRRRHVQFRAGCALVTKKPVDLTRRRNHQNMRHIRNTKGDALEIPRDNGKKTIREEDGWETKVPLFPRDDPLYFIAYSNNGTTFDCNTFDDEGSNKNNNVTDPALFARTNYEIDDEDESMWQRSGAGPPPFTTTSISSDLSLDEDLSIRLGVGAR</sequence>
<name>A0A177FCE9_9EURO</name>
<dbReference type="Proteomes" id="UP000077002">
    <property type="component" value="Unassembled WGS sequence"/>
</dbReference>
<feature type="region of interest" description="Disordered" evidence="1">
    <location>
        <begin position="191"/>
        <end position="211"/>
    </location>
</feature>
<feature type="region of interest" description="Disordered" evidence="1">
    <location>
        <begin position="51"/>
        <end position="70"/>
    </location>
</feature>
<organism evidence="2 3">
    <name type="scientific">Fonsecaea monophora</name>
    <dbReference type="NCBI Taxonomy" id="254056"/>
    <lineage>
        <taxon>Eukaryota</taxon>
        <taxon>Fungi</taxon>
        <taxon>Dikarya</taxon>
        <taxon>Ascomycota</taxon>
        <taxon>Pezizomycotina</taxon>
        <taxon>Eurotiomycetes</taxon>
        <taxon>Chaetothyriomycetidae</taxon>
        <taxon>Chaetothyriales</taxon>
        <taxon>Herpotrichiellaceae</taxon>
        <taxon>Fonsecaea</taxon>
    </lineage>
</organism>
<protein>
    <submittedName>
        <fullName evidence="2">Uncharacterized protein</fullName>
    </submittedName>
</protein>
<dbReference type="OrthoDB" id="10403818at2759"/>
<evidence type="ECO:0000313" key="3">
    <source>
        <dbReference type="Proteomes" id="UP000077002"/>
    </source>
</evidence>